<dbReference type="EMBL" id="MCAS01000002">
    <property type="protein sequence ID" value="RKF50132.1"/>
    <property type="molecule type" value="Genomic_DNA"/>
</dbReference>
<comment type="subcellular location">
    <subcellularLocation>
        <location evidence="1">Cell membrane</location>
        <topology evidence="1">Multi-pass membrane protein</topology>
    </subcellularLocation>
</comment>
<dbReference type="PANTHER" id="PTHR23513:SF11">
    <property type="entry name" value="STAPHYLOFERRIN A TRANSPORTER"/>
    <property type="match status" value="1"/>
</dbReference>
<feature type="transmembrane region" description="Helical" evidence="6">
    <location>
        <begin position="49"/>
        <end position="72"/>
    </location>
</feature>
<feature type="transmembrane region" description="Helical" evidence="6">
    <location>
        <begin position="378"/>
        <end position="397"/>
    </location>
</feature>
<protein>
    <submittedName>
        <fullName evidence="8">MFS transporter</fullName>
    </submittedName>
</protein>
<dbReference type="InterPro" id="IPR020846">
    <property type="entry name" value="MFS_dom"/>
</dbReference>
<feature type="transmembrane region" description="Helical" evidence="6">
    <location>
        <begin position="20"/>
        <end position="43"/>
    </location>
</feature>
<evidence type="ECO:0000256" key="5">
    <source>
        <dbReference type="ARBA" id="ARBA00023136"/>
    </source>
</evidence>
<feature type="transmembrane region" description="Helical" evidence="6">
    <location>
        <begin position="149"/>
        <end position="168"/>
    </location>
</feature>
<dbReference type="SUPFAM" id="SSF103473">
    <property type="entry name" value="MFS general substrate transporter"/>
    <property type="match status" value="1"/>
</dbReference>
<keyword evidence="2" id="KW-1003">Cell membrane</keyword>
<organism evidence="8 9">
    <name type="scientific">Paraburkholderia fungorum</name>
    <dbReference type="NCBI Taxonomy" id="134537"/>
    <lineage>
        <taxon>Bacteria</taxon>
        <taxon>Pseudomonadati</taxon>
        <taxon>Pseudomonadota</taxon>
        <taxon>Betaproteobacteria</taxon>
        <taxon>Burkholderiales</taxon>
        <taxon>Burkholderiaceae</taxon>
        <taxon>Paraburkholderia</taxon>
    </lineage>
</organism>
<dbReference type="Proteomes" id="UP000283709">
    <property type="component" value="Unassembled WGS sequence"/>
</dbReference>
<feature type="transmembrane region" description="Helical" evidence="6">
    <location>
        <begin position="110"/>
        <end position="128"/>
    </location>
</feature>
<feature type="transmembrane region" description="Helical" evidence="6">
    <location>
        <begin position="174"/>
        <end position="193"/>
    </location>
</feature>
<feature type="transmembrane region" description="Helical" evidence="6">
    <location>
        <begin position="226"/>
        <end position="248"/>
    </location>
</feature>
<keyword evidence="3 6" id="KW-0812">Transmembrane</keyword>
<dbReference type="InterPro" id="IPR011701">
    <property type="entry name" value="MFS"/>
</dbReference>
<dbReference type="Pfam" id="PF07690">
    <property type="entry name" value="MFS_1"/>
    <property type="match status" value="1"/>
</dbReference>
<dbReference type="Gene3D" id="1.20.1250.20">
    <property type="entry name" value="MFS general substrate transporter like domains"/>
    <property type="match status" value="1"/>
</dbReference>
<dbReference type="RefSeq" id="WP_120342856.1">
    <property type="nucleotide sequence ID" value="NZ_MCAS01000002.1"/>
</dbReference>
<gene>
    <name evidence="8" type="ORF">BCY88_15340</name>
</gene>
<evidence type="ECO:0000256" key="3">
    <source>
        <dbReference type="ARBA" id="ARBA00022692"/>
    </source>
</evidence>
<dbReference type="GO" id="GO:0022857">
    <property type="term" value="F:transmembrane transporter activity"/>
    <property type="evidence" value="ECO:0007669"/>
    <property type="project" value="InterPro"/>
</dbReference>
<evidence type="ECO:0000313" key="8">
    <source>
        <dbReference type="EMBL" id="RKF50132.1"/>
    </source>
</evidence>
<accession>A0A3R7HS75</accession>
<dbReference type="GO" id="GO:0005886">
    <property type="term" value="C:plasma membrane"/>
    <property type="evidence" value="ECO:0007669"/>
    <property type="project" value="UniProtKB-SubCell"/>
</dbReference>
<dbReference type="CDD" id="cd06173">
    <property type="entry name" value="MFS_MefA_like"/>
    <property type="match status" value="1"/>
</dbReference>
<sequence length="406" mass="41637">MEQQNSYRALLKIPSLSSLILAATLSRLAGRMFTLTLVLFVLTRFSSPALAGWLTFAAIVPGLVISPIAGALLDRIGPTTALRIDLIASAIYIGAIGIASWAGWASTPVLFTLVTLFSLTGPLGAAGTRTLLPRLVPAHALDRANALDTAVYAVVDVVGPGLAGLIVASLGPESALSVIAVAYAGAAICLSYVESLPGLASTQTSLARQTIEGIQMVARQPTLRGLAISYSLYQATWGVLVVVVPVFVANHYATTVGSSVTGLLWAAMGIAGGLGALLAGHLRTTGRERLVMAAGMIVTALAAWPVAAEFGFGGLAIGLMLAGVASGPIDVALLTLRQRRTDPRQLGRVLSISMSLNLAGFPVGSAIAGMLITTSLSAAFVMAGIASIIAAIATVSIPRDLERTVF</sequence>
<reference evidence="8 9" key="1">
    <citation type="submission" date="2016-07" db="EMBL/GenBank/DDBJ databases">
        <title>Genome analysis of Burkholderia fungorum ES3-20.</title>
        <authorList>
            <person name="Xu D."/>
            <person name="Yao R."/>
            <person name="Zheng S."/>
        </authorList>
    </citation>
    <scope>NUCLEOTIDE SEQUENCE [LARGE SCALE GENOMIC DNA]</scope>
    <source>
        <strain evidence="8 9">ES3-20</strain>
    </source>
</reference>
<proteinExistence type="predicted"/>
<dbReference type="PANTHER" id="PTHR23513">
    <property type="entry name" value="INTEGRAL MEMBRANE EFFLUX PROTEIN-RELATED"/>
    <property type="match status" value="1"/>
</dbReference>
<dbReference type="InterPro" id="IPR036259">
    <property type="entry name" value="MFS_trans_sf"/>
</dbReference>
<comment type="caution">
    <text evidence="8">The sequence shown here is derived from an EMBL/GenBank/DDBJ whole genome shotgun (WGS) entry which is preliminary data.</text>
</comment>
<dbReference type="AlphaFoldDB" id="A0A3R7HS75"/>
<evidence type="ECO:0000256" key="4">
    <source>
        <dbReference type="ARBA" id="ARBA00022989"/>
    </source>
</evidence>
<dbReference type="PROSITE" id="PS50850">
    <property type="entry name" value="MFS"/>
    <property type="match status" value="1"/>
</dbReference>
<feature type="transmembrane region" description="Helical" evidence="6">
    <location>
        <begin position="84"/>
        <end position="104"/>
    </location>
</feature>
<evidence type="ECO:0000256" key="1">
    <source>
        <dbReference type="ARBA" id="ARBA00004651"/>
    </source>
</evidence>
<feature type="transmembrane region" description="Helical" evidence="6">
    <location>
        <begin position="313"/>
        <end position="336"/>
    </location>
</feature>
<keyword evidence="5 6" id="KW-0472">Membrane</keyword>
<feature type="transmembrane region" description="Helical" evidence="6">
    <location>
        <begin position="260"/>
        <end position="278"/>
    </location>
</feature>
<evidence type="ECO:0000313" key="9">
    <source>
        <dbReference type="Proteomes" id="UP000283709"/>
    </source>
</evidence>
<evidence type="ECO:0000256" key="2">
    <source>
        <dbReference type="ARBA" id="ARBA00022475"/>
    </source>
</evidence>
<feature type="transmembrane region" description="Helical" evidence="6">
    <location>
        <begin position="348"/>
        <end position="372"/>
    </location>
</feature>
<evidence type="ECO:0000256" key="6">
    <source>
        <dbReference type="SAM" id="Phobius"/>
    </source>
</evidence>
<feature type="transmembrane region" description="Helical" evidence="6">
    <location>
        <begin position="290"/>
        <end position="307"/>
    </location>
</feature>
<name>A0A3R7HS75_9BURK</name>
<dbReference type="OrthoDB" id="9135819at2"/>
<keyword evidence="4 6" id="KW-1133">Transmembrane helix</keyword>
<feature type="domain" description="Major facilitator superfamily (MFS) profile" evidence="7">
    <location>
        <begin position="222"/>
        <end position="406"/>
    </location>
</feature>
<evidence type="ECO:0000259" key="7">
    <source>
        <dbReference type="PROSITE" id="PS50850"/>
    </source>
</evidence>